<gene>
    <name evidence="3" type="ORF">SAMN05661093_02507</name>
</gene>
<feature type="compositionally biased region" description="Low complexity" evidence="1">
    <location>
        <begin position="101"/>
        <end position="130"/>
    </location>
</feature>
<reference evidence="3 4" key="1">
    <citation type="submission" date="2017-04" db="EMBL/GenBank/DDBJ databases">
        <authorList>
            <person name="Afonso C.L."/>
            <person name="Miller P.J."/>
            <person name="Scott M.A."/>
            <person name="Spackman E."/>
            <person name="Goraichik I."/>
            <person name="Dimitrov K.M."/>
            <person name="Suarez D.L."/>
            <person name="Swayne D.E."/>
        </authorList>
    </citation>
    <scope>NUCLEOTIDE SEQUENCE [LARGE SCALE GENOMIC DNA]</scope>
    <source>
        <strain evidence="3 4">DSM 43828</strain>
    </source>
</reference>
<dbReference type="Proteomes" id="UP000192674">
    <property type="component" value="Unassembled WGS sequence"/>
</dbReference>
<dbReference type="OrthoDB" id="3699574at2"/>
<dbReference type="EMBL" id="FWXV01000002">
    <property type="protein sequence ID" value="SMC89109.1"/>
    <property type="molecule type" value="Genomic_DNA"/>
</dbReference>
<evidence type="ECO:0000313" key="4">
    <source>
        <dbReference type="Proteomes" id="UP000192674"/>
    </source>
</evidence>
<feature type="compositionally biased region" description="Low complexity" evidence="1">
    <location>
        <begin position="1"/>
        <end position="27"/>
    </location>
</feature>
<evidence type="ECO:0000256" key="1">
    <source>
        <dbReference type="SAM" id="MobiDB-lite"/>
    </source>
</evidence>
<accession>A0A1W2CV73</accession>
<evidence type="ECO:0000256" key="2">
    <source>
        <dbReference type="SAM" id="Phobius"/>
    </source>
</evidence>
<evidence type="ECO:0008006" key="5">
    <source>
        <dbReference type="Google" id="ProtNLM"/>
    </source>
</evidence>
<name>A0A1W2CV73_KIBAR</name>
<feature type="region of interest" description="Disordered" evidence="1">
    <location>
        <begin position="1"/>
        <end position="41"/>
    </location>
</feature>
<keyword evidence="2" id="KW-0812">Transmembrane</keyword>
<feature type="region of interest" description="Disordered" evidence="1">
    <location>
        <begin position="72"/>
        <end position="130"/>
    </location>
</feature>
<proteinExistence type="predicted"/>
<protein>
    <recommendedName>
        <fullName evidence="5">DUF4878 domain-containing protein</fullName>
    </recommendedName>
</protein>
<dbReference type="RefSeq" id="WP_084426237.1">
    <property type="nucleotide sequence ID" value="NZ_FWXV01000002.1"/>
</dbReference>
<feature type="compositionally biased region" description="Pro residues" evidence="1">
    <location>
        <begin position="28"/>
        <end position="41"/>
    </location>
</feature>
<feature type="transmembrane region" description="Helical" evidence="2">
    <location>
        <begin position="46"/>
        <end position="68"/>
    </location>
</feature>
<evidence type="ECO:0000313" key="3">
    <source>
        <dbReference type="EMBL" id="SMC89109.1"/>
    </source>
</evidence>
<keyword evidence="2" id="KW-1133">Transmembrane helix</keyword>
<keyword evidence="2" id="KW-0472">Membrane</keyword>
<dbReference type="AlphaFoldDB" id="A0A1W2CV73"/>
<keyword evidence="4" id="KW-1185">Reference proteome</keyword>
<organism evidence="3 4">
    <name type="scientific">Kibdelosporangium aridum</name>
    <dbReference type="NCBI Taxonomy" id="2030"/>
    <lineage>
        <taxon>Bacteria</taxon>
        <taxon>Bacillati</taxon>
        <taxon>Actinomycetota</taxon>
        <taxon>Actinomycetes</taxon>
        <taxon>Pseudonocardiales</taxon>
        <taxon>Pseudonocardiaceae</taxon>
        <taxon>Kibdelosporangium</taxon>
    </lineage>
</organism>
<sequence length="211" mass="21850">MSYPQGPQYGGYQQQPQPGGYPQQQGYPPQPGYPPQYPPPQKNNNALVIVLAGVAAAAVIALVLVLVLSGKDDEGSGAPASSQEARPPGAPEVSIPGPNASRPNRPSGNNRPSSGSGTGAPSADALARTAADAITRRSTREVDMFACTSTAASELKREMSRLPAGSTATVEDVQESGSTAQARIKLDMSGQTQTITLEMRESNSKWCASGI</sequence>